<evidence type="ECO:0000313" key="3">
    <source>
        <dbReference type="Proteomes" id="UP000595847"/>
    </source>
</evidence>
<dbReference type="Proteomes" id="UP000677234">
    <property type="component" value="Chromosome"/>
</dbReference>
<dbReference type="InterPro" id="IPR045633">
    <property type="entry name" value="DUF6414"/>
</dbReference>
<dbReference type="AlphaFoldDB" id="A0A7T5EKV3"/>
<reference evidence="1 3" key="1">
    <citation type="submission" date="2020-12" db="EMBL/GenBank/DDBJ databases">
        <title>strain FJAT-54423T represents a novel species of the genus Brevibacillus.</title>
        <authorList>
            <person name="Tang R."/>
        </authorList>
    </citation>
    <scope>NUCLEOTIDE SEQUENCE [LARGE SCALE GENOMIC DNA]</scope>
    <source>
        <strain evidence="1 3">FJAT-54423</strain>
    </source>
</reference>
<evidence type="ECO:0000313" key="4">
    <source>
        <dbReference type="Proteomes" id="UP000677234"/>
    </source>
</evidence>
<dbReference type="KEGG" id="bcop:JD108_21830"/>
<dbReference type="Proteomes" id="UP000595847">
    <property type="component" value="Chromosome"/>
</dbReference>
<sequence>MIAKVIYFDEGSATDFLHIIDGGKVDQKAEKITEVTTELAAKAAASLAAKFKWLPFLGANVDMETNVGANRSGNTIINKAITNTILTDYIDLVQAQTEGSEVIKTFKNYKLKPYPESFAYYKMMTPYLIMAEGNFEAEGMAFNVSRMDEALESGRGYYELIAEGSTEKSILRFNIQAFRNNYGIADLVKMRLTYHAIEVGVFPEDKLSMKEEFSNSSVTLTGADILNDEEGVTEESAYLKVYDVILAGVEV</sequence>
<protein>
    <submittedName>
        <fullName evidence="1">Uncharacterized protein</fullName>
    </submittedName>
</protein>
<dbReference type="RefSeq" id="WP_198827992.1">
    <property type="nucleotide sequence ID" value="NZ_CP066308.1"/>
</dbReference>
<proteinExistence type="predicted"/>
<evidence type="ECO:0000313" key="2">
    <source>
        <dbReference type="EMBL" id="QUO41494.1"/>
    </source>
</evidence>
<keyword evidence="4" id="KW-1185">Reference proteome</keyword>
<dbReference type="EMBL" id="CP073708">
    <property type="protein sequence ID" value="QUO41494.1"/>
    <property type="molecule type" value="Genomic_DNA"/>
</dbReference>
<reference evidence="2" key="2">
    <citation type="submission" date="2021-04" db="EMBL/GenBank/DDBJ databases">
        <title>Brevibacillus composti FJAT-54423, complete genome.</title>
        <authorList>
            <person name="Tang R."/>
        </authorList>
    </citation>
    <scope>NUCLEOTIDE SEQUENCE</scope>
    <source>
        <strain evidence="2">FJAT-54424</strain>
    </source>
</reference>
<accession>A0A7T5EKV3</accession>
<evidence type="ECO:0000313" key="1">
    <source>
        <dbReference type="EMBL" id="QQE74412.1"/>
    </source>
</evidence>
<dbReference type="Pfam" id="PF19952">
    <property type="entry name" value="DUF6414"/>
    <property type="match status" value="1"/>
</dbReference>
<organism evidence="1 3">
    <name type="scientific">Brevibacillus composti</name>
    <dbReference type="NCBI Taxonomy" id="2796470"/>
    <lineage>
        <taxon>Bacteria</taxon>
        <taxon>Bacillati</taxon>
        <taxon>Bacillota</taxon>
        <taxon>Bacilli</taxon>
        <taxon>Bacillales</taxon>
        <taxon>Paenibacillaceae</taxon>
        <taxon>Brevibacillus</taxon>
    </lineage>
</organism>
<gene>
    <name evidence="1" type="ORF">JD108_21830</name>
    <name evidence="2" type="ORF">KDJ56_21765</name>
</gene>
<dbReference type="EMBL" id="CP066308">
    <property type="protein sequence ID" value="QQE74412.1"/>
    <property type="molecule type" value="Genomic_DNA"/>
</dbReference>
<name>A0A7T5EKV3_9BACL</name>